<dbReference type="SMART" id="SM00482">
    <property type="entry name" value="POLAc"/>
    <property type="match status" value="1"/>
</dbReference>
<evidence type="ECO:0000256" key="2">
    <source>
        <dbReference type="ARBA" id="ARBA00022679"/>
    </source>
</evidence>
<dbReference type="Gene3D" id="1.10.150.20">
    <property type="entry name" value="5' to 3' exonuclease, C-terminal subdomain"/>
    <property type="match status" value="1"/>
</dbReference>
<evidence type="ECO:0000256" key="4">
    <source>
        <dbReference type="ARBA" id="ARBA00022932"/>
    </source>
</evidence>
<accession>A0AAV1JBB9</accession>
<keyword evidence="3" id="KW-0548">Nucleotidyltransferase</keyword>
<dbReference type="Pfam" id="PF00476">
    <property type="entry name" value="DNA_pol_A"/>
    <property type="match status" value="1"/>
</dbReference>
<feature type="domain" description="DNA-directed DNA polymerase family A palm" evidence="6">
    <location>
        <begin position="311"/>
        <end position="516"/>
    </location>
</feature>
<comment type="caution">
    <text evidence="7">The sequence shown here is derived from an EMBL/GenBank/DDBJ whole genome shotgun (WGS) entry which is preliminary data.</text>
</comment>
<comment type="catalytic activity">
    <reaction evidence="5">
        <text>DNA(n) + a 2'-deoxyribonucleoside 5'-triphosphate = DNA(n+1) + diphosphate</text>
        <dbReference type="Rhea" id="RHEA:22508"/>
        <dbReference type="Rhea" id="RHEA-COMP:17339"/>
        <dbReference type="Rhea" id="RHEA-COMP:17340"/>
        <dbReference type="ChEBI" id="CHEBI:33019"/>
        <dbReference type="ChEBI" id="CHEBI:61560"/>
        <dbReference type="ChEBI" id="CHEBI:173112"/>
        <dbReference type="EC" id="2.7.7.7"/>
    </reaction>
</comment>
<dbReference type="Proteomes" id="UP001497472">
    <property type="component" value="Unassembled WGS sequence"/>
</dbReference>
<dbReference type="GO" id="GO:0006261">
    <property type="term" value="P:DNA-templated DNA replication"/>
    <property type="evidence" value="ECO:0007669"/>
    <property type="project" value="InterPro"/>
</dbReference>
<reference evidence="7 8" key="1">
    <citation type="submission" date="2023-11" db="EMBL/GenBank/DDBJ databases">
        <authorList>
            <person name="Okamura Y."/>
        </authorList>
    </citation>
    <scope>NUCLEOTIDE SEQUENCE [LARGE SCALE GENOMIC DNA]</scope>
</reference>
<evidence type="ECO:0000256" key="1">
    <source>
        <dbReference type="ARBA" id="ARBA00012417"/>
    </source>
</evidence>
<dbReference type="PRINTS" id="PR00868">
    <property type="entry name" value="DNAPOLI"/>
</dbReference>
<dbReference type="InterPro" id="IPR043502">
    <property type="entry name" value="DNA/RNA_pol_sf"/>
</dbReference>
<dbReference type="EMBL" id="CAVLEF010000007">
    <property type="protein sequence ID" value="CAK1545913.1"/>
    <property type="molecule type" value="Genomic_DNA"/>
</dbReference>
<keyword evidence="4" id="KW-0239">DNA-directed DNA polymerase</keyword>
<evidence type="ECO:0000256" key="5">
    <source>
        <dbReference type="ARBA" id="ARBA00049244"/>
    </source>
</evidence>
<sequence length="556" mass="63372">MGSLIFLNNMAVAPSLTIGGNIIKEESSDVEVTKPSIVSARSVKTQYLNLRKLVQVQLSKIFADIFVSEWLIQNEESTPSVRELTKKYLNMDLLTTKAFINNIEKSSEDMDKIEESCIKAWSVYNIAKEQEKIMFDKYQFTQNVVNVENQVLKILAYTEYQGIMVDKELASQLLIDVKSSQEILQKKAYRMCGYHFNFNSSNDVAKVLGIYRGRKVSTKKSVLTSHNSPMASIVIYWRKLNSILTKTLYPLTEKAYMYSTGNRINPSYTMFTCTGRISMHEPNLQNVPRTFSVPLKYLSIDDTEPCDDLMEFNCRNIFKASPGTVFVSADYCQLEMRILTHYSKDVVLSRIMASDVDVFKSIAASWGGIPETEVDDDLRQKAKQLCYGILYGMGNRTLSKHLDVSEIEAAVFMDSFYKTYPAVRVFTQNLIEECRSKGYVETLMKRRRYLPDINSHVYSKRTTAERQAVNTTIQGSAADIAKAAMCAIDDKTYGDAQPYLILQMHDELIYEVQENKKSAFIKILKEVMETTIRLSVPLPVKVKSGYTWGSLKEVNI</sequence>
<dbReference type="PANTHER" id="PTHR10133:SF62">
    <property type="entry name" value="DNA POLYMERASE THETA"/>
    <property type="match status" value="1"/>
</dbReference>
<protein>
    <recommendedName>
        <fullName evidence="1">DNA-directed DNA polymerase</fullName>
        <ecNumber evidence="1">2.7.7.7</ecNumber>
    </recommendedName>
</protein>
<dbReference type="Gene3D" id="1.20.1060.10">
    <property type="entry name" value="Taq DNA Polymerase, Chain T, domain 4"/>
    <property type="match status" value="1"/>
</dbReference>
<dbReference type="AlphaFoldDB" id="A0AAV1JBB9"/>
<gene>
    <name evidence="7" type="ORF">LNINA_LOCUS5525</name>
</gene>
<dbReference type="InterPro" id="IPR019760">
    <property type="entry name" value="DNA-dir_DNA_pol_A_CS"/>
</dbReference>
<name>A0AAV1JBB9_9NEOP</name>
<keyword evidence="2" id="KW-0808">Transferase</keyword>
<dbReference type="SUPFAM" id="SSF56672">
    <property type="entry name" value="DNA/RNA polymerases"/>
    <property type="match status" value="1"/>
</dbReference>
<dbReference type="FunFam" id="1.10.150.20:FF:000070">
    <property type="entry name" value="DNA polymerase I, putative"/>
    <property type="match status" value="1"/>
</dbReference>
<dbReference type="Gene3D" id="3.30.70.370">
    <property type="match status" value="1"/>
</dbReference>
<keyword evidence="8" id="KW-1185">Reference proteome</keyword>
<dbReference type="PANTHER" id="PTHR10133">
    <property type="entry name" value="DNA POLYMERASE I"/>
    <property type="match status" value="1"/>
</dbReference>
<organism evidence="7 8">
    <name type="scientific">Leptosia nina</name>
    <dbReference type="NCBI Taxonomy" id="320188"/>
    <lineage>
        <taxon>Eukaryota</taxon>
        <taxon>Metazoa</taxon>
        <taxon>Ecdysozoa</taxon>
        <taxon>Arthropoda</taxon>
        <taxon>Hexapoda</taxon>
        <taxon>Insecta</taxon>
        <taxon>Pterygota</taxon>
        <taxon>Neoptera</taxon>
        <taxon>Endopterygota</taxon>
        <taxon>Lepidoptera</taxon>
        <taxon>Glossata</taxon>
        <taxon>Ditrysia</taxon>
        <taxon>Papilionoidea</taxon>
        <taxon>Pieridae</taxon>
        <taxon>Pierinae</taxon>
        <taxon>Leptosia</taxon>
    </lineage>
</organism>
<dbReference type="PROSITE" id="PS00447">
    <property type="entry name" value="DNA_POLYMERASE_A"/>
    <property type="match status" value="1"/>
</dbReference>
<dbReference type="GO" id="GO:0097681">
    <property type="term" value="P:double-strand break repair via alternative nonhomologous end joining"/>
    <property type="evidence" value="ECO:0007669"/>
    <property type="project" value="TreeGrafter"/>
</dbReference>
<evidence type="ECO:0000313" key="8">
    <source>
        <dbReference type="Proteomes" id="UP001497472"/>
    </source>
</evidence>
<evidence type="ECO:0000259" key="6">
    <source>
        <dbReference type="SMART" id="SM00482"/>
    </source>
</evidence>
<dbReference type="InterPro" id="IPR002298">
    <property type="entry name" value="DNA_polymerase_A"/>
</dbReference>
<dbReference type="InterPro" id="IPR001098">
    <property type="entry name" value="DNA-dir_DNA_pol_A_palm_dom"/>
</dbReference>
<proteinExistence type="predicted"/>
<dbReference type="EC" id="2.7.7.7" evidence="1"/>
<dbReference type="GO" id="GO:0003887">
    <property type="term" value="F:DNA-directed DNA polymerase activity"/>
    <property type="evidence" value="ECO:0007669"/>
    <property type="project" value="UniProtKB-KW"/>
</dbReference>
<evidence type="ECO:0000256" key="3">
    <source>
        <dbReference type="ARBA" id="ARBA00022695"/>
    </source>
</evidence>
<evidence type="ECO:0000313" key="7">
    <source>
        <dbReference type="EMBL" id="CAK1545913.1"/>
    </source>
</evidence>
<dbReference type="CDD" id="cd08638">
    <property type="entry name" value="DNA_pol_A_theta"/>
    <property type="match status" value="1"/>
</dbReference>
<dbReference type="GO" id="GO:0003677">
    <property type="term" value="F:DNA binding"/>
    <property type="evidence" value="ECO:0007669"/>
    <property type="project" value="InterPro"/>
</dbReference>